<dbReference type="Proteomes" id="UP000054549">
    <property type="component" value="Unassembled WGS sequence"/>
</dbReference>
<evidence type="ECO:0000256" key="4">
    <source>
        <dbReference type="ARBA" id="ARBA00023136"/>
    </source>
</evidence>
<evidence type="ECO:0000256" key="5">
    <source>
        <dbReference type="SAM" id="Phobius"/>
    </source>
</evidence>
<evidence type="ECO:0000313" key="8">
    <source>
        <dbReference type="Proteomes" id="UP000054549"/>
    </source>
</evidence>
<name>A0A0C2X9T9_AMAMK</name>
<dbReference type="Pfam" id="PF01284">
    <property type="entry name" value="MARVEL"/>
    <property type="match status" value="1"/>
</dbReference>
<keyword evidence="2 5" id="KW-0812">Transmembrane</keyword>
<evidence type="ECO:0000259" key="6">
    <source>
        <dbReference type="Pfam" id="PF01284"/>
    </source>
</evidence>
<proteinExistence type="predicted"/>
<accession>A0A0C2X9T9</accession>
<dbReference type="AlphaFoldDB" id="A0A0C2X9T9"/>
<reference evidence="7 8" key="1">
    <citation type="submission" date="2014-04" db="EMBL/GenBank/DDBJ databases">
        <title>Evolutionary Origins and Diversification of the Mycorrhizal Mutualists.</title>
        <authorList>
            <consortium name="DOE Joint Genome Institute"/>
            <consortium name="Mycorrhizal Genomics Consortium"/>
            <person name="Kohler A."/>
            <person name="Kuo A."/>
            <person name="Nagy L.G."/>
            <person name="Floudas D."/>
            <person name="Copeland A."/>
            <person name="Barry K.W."/>
            <person name="Cichocki N."/>
            <person name="Veneault-Fourrey C."/>
            <person name="LaButti K."/>
            <person name="Lindquist E.A."/>
            <person name="Lipzen A."/>
            <person name="Lundell T."/>
            <person name="Morin E."/>
            <person name="Murat C."/>
            <person name="Riley R."/>
            <person name="Ohm R."/>
            <person name="Sun H."/>
            <person name="Tunlid A."/>
            <person name="Henrissat B."/>
            <person name="Grigoriev I.V."/>
            <person name="Hibbett D.S."/>
            <person name="Martin F."/>
        </authorList>
    </citation>
    <scope>NUCLEOTIDE SEQUENCE [LARGE SCALE GENOMIC DNA]</scope>
    <source>
        <strain evidence="7 8">Koide BX008</strain>
    </source>
</reference>
<feature type="transmembrane region" description="Helical" evidence="5">
    <location>
        <begin position="122"/>
        <end position="155"/>
    </location>
</feature>
<evidence type="ECO:0000256" key="1">
    <source>
        <dbReference type="ARBA" id="ARBA00004141"/>
    </source>
</evidence>
<dbReference type="HOGENOM" id="CLU_109463_0_1_1"/>
<organism evidence="7 8">
    <name type="scientific">Amanita muscaria (strain Koide BX008)</name>
    <dbReference type="NCBI Taxonomy" id="946122"/>
    <lineage>
        <taxon>Eukaryota</taxon>
        <taxon>Fungi</taxon>
        <taxon>Dikarya</taxon>
        <taxon>Basidiomycota</taxon>
        <taxon>Agaricomycotina</taxon>
        <taxon>Agaricomycetes</taxon>
        <taxon>Agaricomycetidae</taxon>
        <taxon>Agaricales</taxon>
        <taxon>Pluteineae</taxon>
        <taxon>Amanitaceae</taxon>
        <taxon>Amanita</taxon>
    </lineage>
</organism>
<keyword evidence="4 5" id="KW-0472">Membrane</keyword>
<feature type="domain" description="MARVEL" evidence="6">
    <location>
        <begin position="14"/>
        <end position="146"/>
    </location>
</feature>
<dbReference type="STRING" id="946122.A0A0C2X9T9"/>
<protein>
    <recommendedName>
        <fullName evidence="6">MARVEL domain-containing protein</fullName>
    </recommendedName>
</protein>
<feature type="transmembrane region" description="Helical" evidence="5">
    <location>
        <begin position="12"/>
        <end position="33"/>
    </location>
</feature>
<dbReference type="InterPro" id="IPR008253">
    <property type="entry name" value="Marvel"/>
</dbReference>
<evidence type="ECO:0000313" key="7">
    <source>
        <dbReference type="EMBL" id="KIL71147.1"/>
    </source>
</evidence>
<comment type="subcellular location">
    <subcellularLocation>
        <location evidence="1">Membrane</location>
        <topology evidence="1">Multi-pass membrane protein</topology>
    </subcellularLocation>
</comment>
<keyword evidence="3 5" id="KW-1133">Transmembrane helix</keyword>
<dbReference type="OrthoDB" id="2117453at2759"/>
<evidence type="ECO:0000256" key="2">
    <source>
        <dbReference type="ARBA" id="ARBA00022692"/>
    </source>
</evidence>
<keyword evidence="8" id="KW-1185">Reference proteome</keyword>
<sequence length="172" mass="18967">MSLNPVFKYGHPVIFTILILFSIVTLSDSAFLVSKHNSLHNFTNLGERDRVRYILFTSIWTLVTAPVFMVLFLLAPIGHPLTSVATHLIYLFITWVLWTAAASAITATLGGGRGLDCGTQHLFVYCGQLVALEAFSWMIWIILTIAIMFVIVRAIMAAKEGEGYSGSLVTEA</sequence>
<dbReference type="EMBL" id="KN818222">
    <property type="protein sequence ID" value="KIL71147.1"/>
    <property type="molecule type" value="Genomic_DNA"/>
</dbReference>
<feature type="transmembrane region" description="Helical" evidence="5">
    <location>
        <begin position="53"/>
        <end position="75"/>
    </location>
</feature>
<gene>
    <name evidence="7" type="ORF">M378DRAFT_6007</name>
</gene>
<dbReference type="GO" id="GO:0016020">
    <property type="term" value="C:membrane"/>
    <property type="evidence" value="ECO:0007669"/>
    <property type="project" value="UniProtKB-SubCell"/>
</dbReference>
<feature type="transmembrane region" description="Helical" evidence="5">
    <location>
        <begin position="87"/>
        <end position="110"/>
    </location>
</feature>
<dbReference type="InParanoid" id="A0A0C2X9T9"/>
<evidence type="ECO:0000256" key="3">
    <source>
        <dbReference type="ARBA" id="ARBA00022989"/>
    </source>
</evidence>